<comment type="similarity">
    <text evidence="1 2">Belongs to the anti-sigma-factor antagonist family.</text>
</comment>
<dbReference type="PANTHER" id="PTHR33495">
    <property type="entry name" value="ANTI-SIGMA FACTOR ANTAGONIST TM_1081-RELATED-RELATED"/>
    <property type="match status" value="1"/>
</dbReference>
<evidence type="ECO:0000313" key="5">
    <source>
        <dbReference type="Proteomes" id="UP000306274"/>
    </source>
</evidence>
<dbReference type="Proteomes" id="UP000306274">
    <property type="component" value="Unassembled WGS sequence"/>
</dbReference>
<dbReference type="InterPro" id="IPR036513">
    <property type="entry name" value="STAS_dom_sf"/>
</dbReference>
<gene>
    <name evidence="4" type="ORF">E5Z02_01105</name>
</gene>
<dbReference type="NCBIfam" id="TIGR00377">
    <property type="entry name" value="ant_ant_sig"/>
    <property type="match status" value="1"/>
</dbReference>
<proteinExistence type="inferred from homology"/>
<name>A0ABY2PM02_9ACTN</name>
<accession>A0ABY2PM02</accession>
<keyword evidence="5" id="KW-1185">Reference proteome</keyword>
<sequence length="150" mass="16184">MSWAAWRTHVEETEVFTVDVRRDARGVVFTLRGDLDFHSVVQLYEAGEEELGTGRVTGAVVIDCAHLAYCDSTGISALLKLYHQMSAQDGVLCLASVTDNLNRLFELTGLKQIFCLHTDPEEALNARLHVPGAVAAGADSAARTGTEHGG</sequence>
<dbReference type="CDD" id="cd07043">
    <property type="entry name" value="STAS_anti-anti-sigma_factors"/>
    <property type="match status" value="1"/>
</dbReference>
<dbReference type="EMBL" id="SRZK01000005">
    <property type="protein sequence ID" value="TGZ12100.1"/>
    <property type="molecule type" value="Genomic_DNA"/>
</dbReference>
<evidence type="ECO:0000256" key="2">
    <source>
        <dbReference type="RuleBase" id="RU003749"/>
    </source>
</evidence>
<evidence type="ECO:0000256" key="1">
    <source>
        <dbReference type="ARBA" id="ARBA00009013"/>
    </source>
</evidence>
<comment type="caution">
    <text evidence="4">The sequence shown here is derived from an EMBL/GenBank/DDBJ whole genome shotgun (WGS) entry which is preliminary data.</text>
</comment>
<dbReference type="InterPro" id="IPR002645">
    <property type="entry name" value="STAS_dom"/>
</dbReference>
<dbReference type="SUPFAM" id="SSF52091">
    <property type="entry name" value="SpoIIaa-like"/>
    <property type="match status" value="1"/>
</dbReference>
<reference evidence="4 5" key="1">
    <citation type="submission" date="2019-04" db="EMBL/GenBank/DDBJ databases">
        <title>Streptomyces rhizosphaericola sp. nov., an actinobacterium isolated from the wheat rhizosphere.</title>
        <authorList>
            <person name="Vargas Hoyos H.A."/>
            <person name="Santos S.N."/>
            <person name="Genuario D.B."/>
            <person name="Melo I.S."/>
            <person name="Da Silva L.J."/>
            <person name="Da Silva F.S.P."/>
            <person name="Zucchi T.D."/>
        </authorList>
    </citation>
    <scope>NUCLEOTIDE SEQUENCE [LARGE SCALE GENOMIC DNA]</scope>
    <source>
        <strain evidence="4 5">1AS2c</strain>
    </source>
</reference>
<evidence type="ECO:0000259" key="3">
    <source>
        <dbReference type="PROSITE" id="PS50801"/>
    </source>
</evidence>
<protein>
    <recommendedName>
        <fullName evidence="2">Anti-sigma factor antagonist</fullName>
    </recommendedName>
</protein>
<evidence type="ECO:0000313" key="4">
    <source>
        <dbReference type="EMBL" id="TGZ12100.1"/>
    </source>
</evidence>
<dbReference type="PROSITE" id="PS50801">
    <property type="entry name" value="STAS"/>
    <property type="match status" value="1"/>
</dbReference>
<dbReference type="Pfam" id="PF01740">
    <property type="entry name" value="STAS"/>
    <property type="match status" value="1"/>
</dbReference>
<dbReference type="PANTHER" id="PTHR33495:SF2">
    <property type="entry name" value="ANTI-SIGMA FACTOR ANTAGONIST TM_1081-RELATED"/>
    <property type="match status" value="1"/>
</dbReference>
<organism evidence="4 5">
    <name type="scientific">Streptomyces rhizosphaericola</name>
    <dbReference type="NCBI Taxonomy" id="2564098"/>
    <lineage>
        <taxon>Bacteria</taxon>
        <taxon>Bacillati</taxon>
        <taxon>Actinomycetota</taxon>
        <taxon>Actinomycetes</taxon>
        <taxon>Kitasatosporales</taxon>
        <taxon>Streptomycetaceae</taxon>
        <taxon>Streptomyces</taxon>
    </lineage>
</organism>
<feature type="domain" description="STAS" evidence="3">
    <location>
        <begin position="16"/>
        <end position="127"/>
    </location>
</feature>
<dbReference type="InterPro" id="IPR003658">
    <property type="entry name" value="Anti-sigma_ant"/>
</dbReference>
<dbReference type="Gene3D" id="3.30.750.24">
    <property type="entry name" value="STAS domain"/>
    <property type="match status" value="1"/>
</dbReference>